<evidence type="ECO:0000256" key="6">
    <source>
        <dbReference type="RuleBase" id="RU003435"/>
    </source>
</evidence>
<dbReference type="Pfam" id="PF01432">
    <property type="entry name" value="Peptidase_M3"/>
    <property type="match status" value="1"/>
</dbReference>
<dbReference type="GO" id="GO:0006508">
    <property type="term" value="P:proteolysis"/>
    <property type="evidence" value="ECO:0007669"/>
    <property type="project" value="UniProtKB-KW"/>
</dbReference>
<dbReference type="Proteomes" id="UP000323144">
    <property type="component" value="Chromosome"/>
</dbReference>
<keyword evidence="1 6" id="KW-0645">Protease</keyword>
<dbReference type="GO" id="GO:0046872">
    <property type="term" value="F:metal ion binding"/>
    <property type="evidence" value="ECO:0007669"/>
    <property type="project" value="UniProtKB-UniRule"/>
</dbReference>
<keyword evidence="10" id="KW-1185">Reference proteome</keyword>
<organism evidence="9 10">
    <name type="scientific">Spiroplasma chinense</name>
    <dbReference type="NCBI Taxonomy" id="216932"/>
    <lineage>
        <taxon>Bacteria</taxon>
        <taxon>Bacillati</taxon>
        <taxon>Mycoplasmatota</taxon>
        <taxon>Mollicutes</taxon>
        <taxon>Entomoplasmatales</taxon>
        <taxon>Spiroplasmataceae</taxon>
        <taxon>Spiroplasma</taxon>
    </lineage>
</organism>
<dbReference type="EMBL" id="CP043026">
    <property type="protein sequence ID" value="QEH61799.1"/>
    <property type="molecule type" value="Genomic_DNA"/>
</dbReference>
<feature type="domain" description="Peptidase M3A/M3B catalytic" evidence="7">
    <location>
        <begin position="206"/>
        <end position="576"/>
    </location>
</feature>
<evidence type="ECO:0000256" key="3">
    <source>
        <dbReference type="ARBA" id="ARBA00022801"/>
    </source>
</evidence>
<dbReference type="GO" id="GO:0004222">
    <property type="term" value="F:metalloendopeptidase activity"/>
    <property type="evidence" value="ECO:0007669"/>
    <property type="project" value="InterPro"/>
</dbReference>
<sequence>MKRQEVLNNFKWNVSDIYTDEKSFKKDLKAVIEGNLALLKYKGKLNDFEVFKDFFIENEKINEIEEKIGHYFKILEVEQNNKLAQRLESIYQQELSELDGKFTWINEEIKHFDQEKFLNFIKNDNTLKSYLQGYKEFFKNLKYLLPYDERELLSLTSSSSCAMSEMYNTLLVKDNIAKEVEILGQNYKLDNTTYSQIMSKTDPIKDQFLRAQFAKLYRERIKENKYTFTKIYDALIRENIEYSNMIGMDNYFDYYFDDEDFYKTELEVLTQAVKENQHLFKRYLKLYKTHFNFKEKFYNTDTSLRFAKEKNETYSVEQAKEIIRESLKVLGPEYLEKLENSWSDYKVDYYEDENKSEGAFTINSYNFDTLVSMNWTDDMESVYTLTHEIGHAVHFDFARQYQPKPLHSFGNIIAEVASTLNEHLLSDHLLKNEDIDGQINILQNKIDFLVLNIFSSVRFTKFEMLCHQLIQEGKSVTQETLKEVFEQVKYGIDFMDEFEKDVELYSWIDISHLFEQPFYLHKYAVSVSVAFKIYTDFKEKQDPNIILDYLKMGGSLEPMKLFEKVGFDCKSIDSYKPIMSLIEESIDKLEELLNKKTSV</sequence>
<dbReference type="InterPro" id="IPR001567">
    <property type="entry name" value="Pept_M3A_M3B_dom"/>
</dbReference>
<evidence type="ECO:0000256" key="4">
    <source>
        <dbReference type="ARBA" id="ARBA00022833"/>
    </source>
</evidence>
<name>A0A5B9Y535_9MOLU</name>
<dbReference type="Gene3D" id="1.20.140.70">
    <property type="entry name" value="Oligopeptidase f, N-terminal domain"/>
    <property type="match status" value="1"/>
</dbReference>
<evidence type="ECO:0000313" key="10">
    <source>
        <dbReference type="Proteomes" id="UP000323144"/>
    </source>
</evidence>
<evidence type="ECO:0000256" key="5">
    <source>
        <dbReference type="ARBA" id="ARBA00023049"/>
    </source>
</evidence>
<comment type="similarity">
    <text evidence="6">Belongs to the peptidase M3 family.</text>
</comment>
<dbReference type="Pfam" id="PF08439">
    <property type="entry name" value="Peptidase_M3_N"/>
    <property type="match status" value="1"/>
</dbReference>
<keyword evidence="5 6" id="KW-0482">Metalloprotease</keyword>
<dbReference type="SUPFAM" id="SSF55486">
    <property type="entry name" value="Metalloproteases ('zincins'), catalytic domain"/>
    <property type="match status" value="1"/>
</dbReference>
<dbReference type="Gene3D" id="1.10.1370.20">
    <property type="entry name" value="Oligoendopeptidase f, C-terminal domain"/>
    <property type="match status" value="1"/>
</dbReference>
<keyword evidence="2 6" id="KW-0479">Metal-binding</keyword>
<reference evidence="9 10" key="1">
    <citation type="submission" date="2019-08" db="EMBL/GenBank/DDBJ databases">
        <title>Complete genome sequence of Spiroplasma chinense CCH (DSM 19755).</title>
        <authorList>
            <person name="Shen H.-Y."/>
            <person name="Lin Y.-C."/>
            <person name="Chou L."/>
            <person name="Kuo C.-H."/>
        </authorList>
    </citation>
    <scope>NUCLEOTIDE SEQUENCE [LARGE SCALE GENOMIC DNA]</scope>
    <source>
        <strain evidence="9 10">CCH</strain>
    </source>
</reference>
<dbReference type="KEGG" id="schi:SCHIN_v1c06020"/>
<comment type="cofactor">
    <cofactor evidence="6">
        <name>Zn(2+)</name>
        <dbReference type="ChEBI" id="CHEBI:29105"/>
    </cofactor>
    <text evidence="6">Binds 1 zinc ion.</text>
</comment>
<proteinExistence type="inferred from homology"/>
<keyword evidence="4 6" id="KW-0862">Zinc</keyword>
<gene>
    <name evidence="9" type="primary">pepF</name>
    <name evidence="9" type="ORF">SCHIN_v1c06020</name>
</gene>
<dbReference type="AlphaFoldDB" id="A0A5B9Y535"/>
<keyword evidence="3 6" id="KW-0378">Hydrolase</keyword>
<dbReference type="RefSeq" id="WP_166508184.1">
    <property type="nucleotide sequence ID" value="NZ_CP043026.1"/>
</dbReference>
<evidence type="ECO:0000256" key="2">
    <source>
        <dbReference type="ARBA" id="ARBA00022723"/>
    </source>
</evidence>
<accession>A0A5B9Y535</accession>
<evidence type="ECO:0000313" key="9">
    <source>
        <dbReference type="EMBL" id="QEH61799.1"/>
    </source>
</evidence>
<feature type="domain" description="Oligopeptidase F N-terminal" evidence="8">
    <location>
        <begin position="108"/>
        <end position="174"/>
    </location>
</feature>
<evidence type="ECO:0000259" key="8">
    <source>
        <dbReference type="Pfam" id="PF08439"/>
    </source>
</evidence>
<evidence type="ECO:0000256" key="1">
    <source>
        <dbReference type="ARBA" id="ARBA00022670"/>
    </source>
</evidence>
<dbReference type="InterPro" id="IPR013647">
    <property type="entry name" value="OligopepF_N_dom"/>
</dbReference>
<evidence type="ECO:0000259" key="7">
    <source>
        <dbReference type="Pfam" id="PF01432"/>
    </source>
</evidence>
<protein>
    <submittedName>
        <fullName evidence="9">Oligoendopeptidase F</fullName>
    </submittedName>
</protein>
<dbReference type="InterPro" id="IPR042088">
    <property type="entry name" value="OligoPept_F_C"/>
</dbReference>